<keyword evidence="2" id="KW-1185">Reference proteome</keyword>
<reference evidence="1" key="1">
    <citation type="submission" date="2022-01" db="EMBL/GenBank/DDBJ databases">
        <authorList>
            <person name="King R."/>
        </authorList>
    </citation>
    <scope>NUCLEOTIDE SEQUENCE</scope>
</reference>
<dbReference type="Proteomes" id="UP001152798">
    <property type="component" value="Chromosome 4"/>
</dbReference>
<sequence length="127" mass="14443">MGVRGEQSRRLAAMKEEHTSLPHVHLTLISLPRQWAPFRAKLKSESTQWVRQCAPTLQDTWSSEPPCPGRHVLLHDAPGCGFQERNVQSEAAASQEPATCEVPHPAFHHIAPFGILFYYMYHKRGYN</sequence>
<dbReference type="EMBL" id="OV725080">
    <property type="protein sequence ID" value="CAH1400501.1"/>
    <property type="molecule type" value="Genomic_DNA"/>
</dbReference>
<name>A0A9P0HEE2_NEZVI</name>
<accession>A0A9P0HEE2</accession>
<gene>
    <name evidence="1" type="ORF">NEZAVI_LOCUS9724</name>
</gene>
<protein>
    <submittedName>
        <fullName evidence="1">Uncharacterized protein</fullName>
    </submittedName>
</protein>
<dbReference type="AlphaFoldDB" id="A0A9P0HEE2"/>
<evidence type="ECO:0000313" key="1">
    <source>
        <dbReference type="EMBL" id="CAH1400501.1"/>
    </source>
</evidence>
<evidence type="ECO:0000313" key="2">
    <source>
        <dbReference type="Proteomes" id="UP001152798"/>
    </source>
</evidence>
<organism evidence="1 2">
    <name type="scientific">Nezara viridula</name>
    <name type="common">Southern green stink bug</name>
    <name type="synonym">Cimex viridulus</name>
    <dbReference type="NCBI Taxonomy" id="85310"/>
    <lineage>
        <taxon>Eukaryota</taxon>
        <taxon>Metazoa</taxon>
        <taxon>Ecdysozoa</taxon>
        <taxon>Arthropoda</taxon>
        <taxon>Hexapoda</taxon>
        <taxon>Insecta</taxon>
        <taxon>Pterygota</taxon>
        <taxon>Neoptera</taxon>
        <taxon>Paraneoptera</taxon>
        <taxon>Hemiptera</taxon>
        <taxon>Heteroptera</taxon>
        <taxon>Panheteroptera</taxon>
        <taxon>Pentatomomorpha</taxon>
        <taxon>Pentatomoidea</taxon>
        <taxon>Pentatomidae</taxon>
        <taxon>Pentatominae</taxon>
        <taxon>Nezara</taxon>
    </lineage>
</organism>
<proteinExistence type="predicted"/>